<evidence type="ECO:0000256" key="11">
    <source>
        <dbReference type="ARBA" id="ARBA00023214"/>
    </source>
</evidence>
<organism evidence="14 15">
    <name type="scientific">Willisornis vidua</name>
    <name type="common">Xingu scale-backed antbird</name>
    <dbReference type="NCBI Taxonomy" id="1566151"/>
    <lineage>
        <taxon>Eukaryota</taxon>
        <taxon>Metazoa</taxon>
        <taxon>Chordata</taxon>
        <taxon>Craniata</taxon>
        <taxon>Vertebrata</taxon>
        <taxon>Euteleostomi</taxon>
        <taxon>Archelosauria</taxon>
        <taxon>Archosauria</taxon>
        <taxon>Dinosauria</taxon>
        <taxon>Saurischia</taxon>
        <taxon>Theropoda</taxon>
        <taxon>Coelurosauria</taxon>
        <taxon>Aves</taxon>
        <taxon>Neognathae</taxon>
        <taxon>Neoaves</taxon>
        <taxon>Telluraves</taxon>
        <taxon>Australaves</taxon>
        <taxon>Passeriformes</taxon>
        <taxon>Thamnophilidae</taxon>
        <taxon>Willisornis</taxon>
    </lineage>
</organism>
<dbReference type="Proteomes" id="UP001145742">
    <property type="component" value="Unassembled WGS sequence"/>
</dbReference>
<dbReference type="InterPro" id="IPR006990">
    <property type="entry name" value="Tweety"/>
</dbReference>
<gene>
    <name evidence="14" type="ORF">WISP_150241</name>
</gene>
<evidence type="ECO:0000256" key="12">
    <source>
        <dbReference type="ARBA" id="ARBA00023303"/>
    </source>
</evidence>
<keyword evidence="10" id="KW-0325">Glycoprotein</keyword>
<dbReference type="Pfam" id="PF04906">
    <property type="entry name" value="Tweety"/>
    <property type="match status" value="1"/>
</dbReference>
<evidence type="ECO:0000256" key="4">
    <source>
        <dbReference type="ARBA" id="ARBA00022475"/>
    </source>
</evidence>
<comment type="similarity">
    <text evidence="2">Belongs to the tweety family.</text>
</comment>
<evidence type="ECO:0000256" key="8">
    <source>
        <dbReference type="ARBA" id="ARBA00023136"/>
    </source>
</evidence>
<feature type="transmembrane region" description="Helical" evidence="13">
    <location>
        <begin position="86"/>
        <end position="105"/>
    </location>
</feature>
<keyword evidence="3" id="KW-0813">Transport</keyword>
<evidence type="ECO:0000256" key="13">
    <source>
        <dbReference type="SAM" id="Phobius"/>
    </source>
</evidence>
<evidence type="ECO:0000256" key="7">
    <source>
        <dbReference type="ARBA" id="ARBA00023065"/>
    </source>
</evidence>
<protein>
    <submittedName>
        <fullName evidence="14">Uncharacterized protein</fullName>
    </submittedName>
</protein>
<sequence>MAGVSYSPPWWVSLLHRLPHLSLRWELTAADFRPHDAEYQQNISLQPEVKCSALDLPVVMSLVAVPRAPADGELEGRLKGLQGRTCYFYLIAALLVVLLTVNAMVDPENMISI</sequence>
<keyword evidence="6 13" id="KW-1133">Transmembrane helix</keyword>
<evidence type="ECO:0000313" key="14">
    <source>
        <dbReference type="EMBL" id="KAJ7403638.1"/>
    </source>
</evidence>
<keyword evidence="12" id="KW-0407">Ion channel</keyword>
<evidence type="ECO:0000256" key="1">
    <source>
        <dbReference type="ARBA" id="ARBA00004651"/>
    </source>
</evidence>
<evidence type="ECO:0000256" key="10">
    <source>
        <dbReference type="ARBA" id="ARBA00023180"/>
    </source>
</evidence>
<name>A0ABQ9CMF1_9PASS</name>
<evidence type="ECO:0000256" key="2">
    <source>
        <dbReference type="ARBA" id="ARBA00009849"/>
    </source>
</evidence>
<keyword evidence="8 13" id="KW-0472">Membrane</keyword>
<evidence type="ECO:0000256" key="9">
    <source>
        <dbReference type="ARBA" id="ARBA00023173"/>
    </source>
</evidence>
<keyword evidence="11" id="KW-0868">Chloride</keyword>
<evidence type="ECO:0000256" key="5">
    <source>
        <dbReference type="ARBA" id="ARBA00022692"/>
    </source>
</evidence>
<proteinExistence type="inferred from homology"/>
<comment type="subcellular location">
    <subcellularLocation>
        <location evidence="1">Cell membrane</location>
        <topology evidence="1">Multi-pass membrane protein</topology>
    </subcellularLocation>
</comment>
<evidence type="ECO:0000256" key="3">
    <source>
        <dbReference type="ARBA" id="ARBA00022448"/>
    </source>
</evidence>
<keyword evidence="15" id="KW-1185">Reference proteome</keyword>
<reference evidence="14" key="1">
    <citation type="submission" date="2019-10" db="EMBL/GenBank/DDBJ databases">
        <authorList>
            <person name="Soares A.E.R."/>
            <person name="Aleixo A."/>
            <person name="Schneider P."/>
            <person name="Miyaki C.Y."/>
            <person name="Schneider M.P."/>
            <person name="Mello C."/>
            <person name="Vasconcelos A.T.R."/>
        </authorList>
    </citation>
    <scope>NUCLEOTIDE SEQUENCE</scope>
    <source>
        <tissue evidence="14">Muscle</tissue>
    </source>
</reference>
<keyword evidence="5 13" id="KW-0812">Transmembrane</keyword>
<comment type="caution">
    <text evidence="14">The sequence shown here is derived from an EMBL/GenBank/DDBJ whole genome shotgun (WGS) entry which is preliminary data.</text>
</comment>
<keyword evidence="9" id="KW-0869">Chloride channel</keyword>
<keyword evidence="4" id="KW-1003">Cell membrane</keyword>
<dbReference type="EMBL" id="WHWB01034824">
    <property type="protein sequence ID" value="KAJ7403638.1"/>
    <property type="molecule type" value="Genomic_DNA"/>
</dbReference>
<accession>A0ABQ9CMF1</accession>
<evidence type="ECO:0000256" key="6">
    <source>
        <dbReference type="ARBA" id="ARBA00022989"/>
    </source>
</evidence>
<evidence type="ECO:0000313" key="15">
    <source>
        <dbReference type="Proteomes" id="UP001145742"/>
    </source>
</evidence>
<keyword evidence="7" id="KW-0406">Ion transport</keyword>